<feature type="compositionally biased region" description="Polar residues" evidence="1">
    <location>
        <begin position="83"/>
        <end position="92"/>
    </location>
</feature>
<evidence type="ECO:0000313" key="3">
    <source>
        <dbReference type="EMBL" id="GIQ79384.1"/>
    </source>
</evidence>
<dbReference type="EMBL" id="BDIP01000001">
    <property type="protein sequence ID" value="GIQ79384.1"/>
    <property type="molecule type" value="Genomic_DNA"/>
</dbReference>
<evidence type="ECO:0008006" key="5">
    <source>
        <dbReference type="Google" id="ProtNLM"/>
    </source>
</evidence>
<evidence type="ECO:0000256" key="1">
    <source>
        <dbReference type="SAM" id="MobiDB-lite"/>
    </source>
</evidence>
<feature type="signal peptide" evidence="2">
    <location>
        <begin position="1"/>
        <end position="26"/>
    </location>
</feature>
<keyword evidence="2" id="KW-0732">Signal</keyword>
<evidence type="ECO:0000256" key="2">
    <source>
        <dbReference type="SAM" id="SignalP"/>
    </source>
</evidence>
<reference evidence="3 4" key="1">
    <citation type="journal article" date="2018" name="PLoS ONE">
        <title>The draft genome of Kipferlia bialata reveals reductive genome evolution in fornicate parasites.</title>
        <authorList>
            <person name="Tanifuji G."/>
            <person name="Takabayashi S."/>
            <person name="Kume K."/>
            <person name="Takagi M."/>
            <person name="Nakayama T."/>
            <person name="Kamikawa R."/>
            <person name="Inagaki Y."/>
            <person name="Hashimoto T."/>
        </authorList>
    </citation>
    <scope>NUCLEOTIDE SEQUENCE [LARGE SCALE GENOMIC DNA]</scope>
    <source>
        <strain evidence="3">NY0173</strain>
    </source>
</reference>
<feature type="region of interest" description="Disordered" evidence="1">
    <location>
        <begin position="74"/>
        <end position="107"/>
    </location>
</feature>
<comment type="caution">
    <text evidence="3">The sequence shown here is derived from an EMBL/GenBank/DDBJ whole genome shotgun (WGS) entry which is preliminary data.</text>
</comment>
<proteinExistence type="predicted"/>
<sequence>MKVPVVLLLLLLLACTSHVTVTLVEALPVRLQEREERARRLFYAEGSLPYYDPYVIEEPEETVSAPPEVVEVVDGGADEVDTTPESFSSGTGDDTDGNVGSDTKVHT</sequence>
<gene>
    <name evidence="3" type="ORF">KIPB_000027</name>
</gene>
<accession>A0A9K3CPT5</accession>
<name>A0A9K3CPT5_9EUKA</name>
<organism evidence="3 4">
    <name type="scientific">Kipferlia bialata</name>
    <dbReference type="NCBI Taxonomy" id="797122"/>
    <lineage>
        <taxon>Eukaryota</taxon>
        <taxon>Metamonada</taxon>
        <taxon>Carpediemonas-like organisms</taxon>
        <taxon>Kipferlia</taxon>
    </lineage>
</organism>
<protein>
    <recommendedName>
        <fullName evidence="5">Secreted protein</fullName>
    </recommendedName>
</protein>
<feature type="chain" id="PRO_5039890390" description="Secreted protein" evidence="2">
    <location>
        <begin position="27"/>
        <end position="107"/>
    </location>
</feature>
<dbReference type="AlphaFoldDB" id="A0A9K3CPT5"/>
<evidence type="ECO:0000313" key="4">
    <source>
        <dbReference type="Proteomes" id="UP000265618"/>
    </source>
</evidence>
<dbReference type="PROSITE" id="PS51257">
    <property type="entry name" value="PROKAR_LIPOPROTEIN"/>
    <property type="match status" value="1"/>
</dbReference>
<dbReference type="Proteomes" id="UP000265618">
    <property type="component" value="Unassembled WGS sequence"/>
</dbReference>
<keyword evidence="4" id="KW-1185">Reference proteome</keyword>